<evidence type="ECO:0000256" key="1">
    <source>
        <dbReference type="SAM" id="MobiDB-lite"/>
    </source>
</evidence>
<dbReference type="Proteomes" id="UP000588068">
    <property type="component" value="Unassembled WGS sequence"/>
</dbReference>
<proteinExistence type="predicted"/>
<organism evidence="2 3">
    <name type="scientific">Povalibacter uvarum</name>
    <dbReference type="NCBI Taxonomy" id="732238"/>
    <lineage>
        <taxon>Bacteria</taxon>
        <taxon>Pseudomonadati</taxon>
        <taxon>Pseudomonadota</taxon>
        <taxon>Gammaproteobacteria</taxon>
        <taxon>Steroidobacterales</taxon>
        <taxon>Steroidobacteraceae</taxon>
        <taxon>Povalibacter</taxon>
    </lineage>
</organism>
<reference evidence="2 3" key="1">
    <citation type="submission" date="2020-08" db="EMBL/GenBank/DDBJ databases">
        <title>Genomic Encyclopedia of Type Strains, Phase IV (KMG-IV): sequencing the most valuable type-strain genomes for metagenomic binning, comparative biology and taxonomic classification.</title>
        <authorList>
            <person name="Goeker M."/>
        </authorList>
    </citation>
    <scope>NUCLEOTIDE SEQUENCE [LARGE SCALE GENOMIC DNA]</scope>
    <source>
        <strain evidence="2 3">DSM 26723</strain>
    </source>
</reference>
<dbReference type="RefSeq" id="WP_184335921.1">
    <property type="nucleotide sequence ID" value="NZ_JACHHZ010000008.1"/>
</dbReference>
<sequence length="165" mass="17863">MNKHLIWLAGLIAVPAMSGTDPVAECRARHSGDSAAHIACLEGALQGPKPSAAKQPQKVQQQNAPVAEAKPTELGAEQVRAGKRDSDEARPQVLVDIVSVSYGAGGLGTFRMADGQVWRETVATPERARLDSNKKYSARIERGAIGGYRMYVDGERRMIKLERIE</sequence>
<protein>
    <submittedName>
        <fullName evidence="2">Uncharacterized protein</fullName>
    </submittedName>
</protein>
<evidence type="ECO:0000313" key="3">
    <source>
        <dbReference type="Proteomes" id="UP000588068"/>
    </source>
</evidence>
<evidence type="ECO:0000313" key="2">
    <source>
        <dbReference type="EMBL" id="MBB6096532.1"/>
    </source>
</evidence>
<dbReference type="AlphaFoldDB" id="A0A841HX49"/>
<feature type="region of interest" description="Disordered" evidence="1">
    <location>
        <begin position="47"/>
        <end position="87"/>
    </location>
</feature>
<accession>A0A841HX49</accession>
<keyword evidence="3" id="KW-1185">Reference proteome</keyword>
<gene>
    <name evidence="2" type="ORF">HNQ60_005454</name>
</gene>
<comment type="caution">
    <text evidence="2">The sequence shown here is derived from an EMBL/GenBank/DDBJ whole genome shotgun (WGS) entry which is preliminary data.</text>
</comment>
<name>A0A841HX49_9GAMM</name>
<dbReference type="EMBL" id="JACHHZ010000008">
    <property type="protein sequence ID" value="MBB6096532.1"/>
    <property type="molecule type" value="Genomic_DNA"/>
</dbReference>